<proteinExistence type="predicted"/>
<comment type="caution">
    <text evidence="1">The sequence shown here is derived from an EMBL/GenBank/DDBJ whole genome shotgun (WGS) entry which is preliminary data.</text>
</comment>
<accession>A0ABV6V814</accession>
<dbReference type="EMBL" id="JBHEZX010000004">
    <property type="protein sequence ID" value="MFC1409833.1"/>
    <property type="molecule type" value="Genomic_DNA"/>
</dbReference>
<gene>
    <name evidence="1" type="ORF">ACEZDG_11145</name>
</gene>
<protein>
    <submittedName>
        <fullName evidence="1">Uncharacterized protein</fullName>
    </submittedName>
</protein>
<evidence type="ECO:0000313" key="2">
    <source>
        <dbReference type="Proteomes" id="UP001592582"/>
    </source>
</evidence>
<keyword evidence="2" id="KW-1185">Reference proteome</keyword>
<evidence type="ECO:0000313" key="1">
    <source>
        <dbReference type="EMBL" id="MFC1409833.1"/>
    </source>
</evidence>
<reference evidence="1 2" key="1">
    <citation type="submission" date="2024-09" db="EMBL/GenBank/DDBJ databases">
        <authorList>
            <person name="Lee S.D."/>
        </authorList>
    </citation>
    <scope>NUCLEOTIDE SEQUENCE [LARGE SCALE GENOMIC DNA]</scope>
    <source>
        <strain evidence="1 2">N1-1</strain>
    </source>
</reference>
<dbReference type="Proteomes" id="UP001592582">
    <property type="component" value="Unassembled WGS sequence"/>
</dbReference>
<name>A0ABV6V814_9ACTN</name>
<sequence>MPGDPETNTPETGAPDIFAGLVLDEAFVLAALIHEPSAEERLRSMRADAKRRGRAVTGPKRLDQGGAVRPVGIISRRGRYQAAPGRWQRVVARVMLVVIGLLAVLVAAAAVYRGTGLNGQPVPGSSSGTGSSSTGSAAVGVPR</sequence>
<organism evidence="1 2">
    <name type="scientific">Streptacidiphilus alkalitolerans</name>
    <dbReference type="NCBI Taxonomy" id="3342712"/>
    <lineage>
        <taxon>Bacteria</taxon>
        <taxon>Bacillati</taxon>
        <taxon>Actinomycetota</taxon>
        <taxon>Actinomycetes</taxon>
        <taxon>Kitasatosporales</taxon>
        <taxon>Streptomycetaceae</taxon>
        <taxon>Streptacidiphilus</taxon>
    </lineage>
</organism>